<name>A0A164P7S7_9AGAM</name>
<sequence>MFHFLSSPSIIELNYKFEAFHNHDTFAADIQTHAPQLVHIIPASNLASTAAVIKIFADGKVLNFSLKDGKTKNHVKLTISGLSPNVDKIGGGSLDGPEPHIIPGDEEIFDGTFELNVGQNTTTLTLYSPEPVFSGTYTGKVLGEIEGKLKNYIAGRLKLYKIRSTVLYHFDNGGGGFGHGQRRDAAAERRTGRGTREMVNFGGGGITAI</sequence>
<gene>
    <name evidence="1" type="ORF">SISNIDRAFT_470240</name>
</gene>
<dbReference type="Proteomes" id="UP000076722">
    <property type="component" value="Unassembled WGS sequence"/>
</dbReference>
<evidence type="ECO:0000313" key="1">
    <source>
        <dbReference type="EMBL" id="KZS88453.1"/>
    </source>
</evidence>
<accession>A0A164P7S7</accession>
<reference evidence="1 2" key="1">
    <citation type="journal article" date="2016" name="Mol. Biol. Evol.">
        <title>Comparative Genomics of Early-Diverging Mushroom-Forming Fungi Provides Insights into the Origins of Lignocellulose Decay Capabilities.</title>
        <authorList>
            <person name="Nagy L.G."/>
            <person name="Riley R."/>
            <person name="Tritt A."/>
            <person name="Adam C."/>
            <person name="Daum C."/>
            <person name="Floudas D."/>
            <person name="Sun H."/>
            <person name="Yadav J.S."/>
            <person name="Pangilinan J."/>
            <person name="Larsson K.H."/>
            <person name="Matsuura K."/>
            <person name="Barry K."/>
            <person name="Labutti K."/>
            <person name="Kuo R."/>
            <person name="Ohm R.A."/>
            <person name="Bhattacharya S.S."/>
            <person name="Shirouzu T."/>
            <person name="Yoshinaga Y."/>
            <person name="Martin F.M."/>
            <person name="Grigoriev I.V."/>
            <person name="Hibbett D.S."/>
        </authorList>
    </citation>
    <scope>NUCLEOTIDE SEQUENCE [LARGE SCALE GENOMIC DNA]</scope>
    <source>
        <strain evidence="1 2">HHB9708</strain>
    </source>
</reference>
<protein>
    <submittedName>
        <fullName evidence="1">Uncharacterized protein</fullName>
    </submittedName>
</protein>
<keyword evidence="2" id="KW-1185">Reference proteome</keyword>
<evidence type="ECO:0000313" key="2">
    <source>
        <dbReference type="Proteomes" id="UP000076722"/>
    </source>
</evidence>
<dbReference type="AlphaFoldDB" id="A0A164P7S7"/>
<proteinExistence type="predicted"/>
<organism evidence="1 2">
    <name type="scientific">Sistotremastrum niveocremeum HHB9708</name>
    <dbReference type="NCBI Taxonomy" id="1314777"/>
    <lineage>
        <taxon>Eukaryota</taxon>
        <taxon>Fungi</taxon>
        <taxon>Dikarya</taxon>
        <taxon>Basidiomycota</taxon>
        <taxon>Agaricomycotina</taxon>
        <taxon>Agaricomycetes</taxon>
        <taxon>Sistotremastrales</taxon>
        <taxon>Sistotremastraceae</taxon>
        <taxon>Sertulicium</taxon>
        <taxon>Sertulicium niveocremeum</taxon>
    </lineage>
</organism>
<dbReference type="EMBL" id="KV419437">
    <property type="protein sequence ID" value="KZS88453.1"/>
    <property type="molecule type" value="Genomic_DNA"/>
</dbReference>